<dbReference type="AlphaFoldDB" id="A0A6G0YTN1"/>
<accession>A0A6G0YTN1</accession>
<dbReference type="Proteomes" id="UP000478052">
    <property type="component" value="Unassembled WGS sequence"/>
</dbReference>
<comment type="caution">
    <text evidence="1">The sequence shown here is derived from an EMBL/GenBank/DDBJ whole genome shotgun (WGS) entry which is preliminary data.</text>
</comment>
<keyword evidence="2" id="KW-1185">Reference proteome</keyword>
<proteinExistence type="predicted"/>
<name>A0A6G0YTN1_APHCR</name>
<organism evidence="1 2">
    <name type="scientific">Aphis craccivora</name>
    <name type="common">Cowpea aphid</name>
    <dbReference type="NCBI Taxonomy" id="307492"/>
    <lineage>
        <taxon>Eukaryota</taxon>
        <taxon>Metazoa</taxon>
        <taxon>Ecdysozoa</taxon>
        <taxon>Arthropoda</taxon>
        <taxon>Hexapoda</taxon>
        <taxon>Insecta</taxon>
        <taxon>Pterygota</taxon>
        <taxon>Neoptera</taxon>
        <taxon>Paraneoptera</taxon>
        <taxon>Hemiptera</taxon>
        <taxon>Sternorrhyncha</taxon>
        <taxon>Aphidomorpha</taxon>
        <taxon>Aphidoidea</taxon>
        <taxon>Aphididae</taxon>
        <taxon>Aphidini</taxon>
        <taxon>Aphis</taxon>
        <taxon>Aphis</taxon>
    </lineage>
</organism>
<gene>
    <name evidence="1" type="ORF">FWK35_00010699</name>
</gene>
<reference evidence="1 2" key="1">
    <citation type="submission" date="2019-08" db="EMBL/GenBank/DDBJ databases">
        <title>Whole genome of Aphis craccivora.</title>
        <authorList>
            <person name="Voronova N.V."/>
            <person name="Shulinski R.S."/>
            <person name="Bandarenka Y.V."/>
            <person name="Zhorov D.G."/>
            <person name="Warner D."/>
        </authorList>
    </citation>
    <scope>NUCLEOTIDE SEQUENCE [LARGE SCALE GENOMIC DNA]</scope>
    <source>
        <strain evidence="1">180601</strain>
        <tissue evidence="1">Whole Body</tissue>
    </source>
</reference>
<evidence type="ECO:0000313" key="2">
    <source>
        <dbReference type="Proteomes" id="UP000478052"/>
    </source>
</evidence>
<sequence length="68" mass="8110">MYLHVVLRKTIQTYFFNYLSFILDTERSDECIDSTMIITIQNNFPVSNFGEIESKHFPTVFNKIEKNK</sequence>
<dbReference type="EMBL" id="VUJU01002524">
    <property type="protein sequence ID" value="KAF0760973.1"/>
    <property type="molecule type" value="Genomic_DNA"/>
</dbReference>
<evidence type="ECO:0000313" key="1">
    <source>
        <dbReference type="EMBL" id="KAF0760973.1"/>
    </source>
</evidence>
<protein>
    <submittedName>
        <fullName evidence="1">Uncharacterized protein</fullName>
    </submittedName>
</protein>